<dbReference type="PANTHER" id="PTHR48056:SF44">
    <property type="entry name" value="RECEPTOR PROTEIN KINASE CLAVATA1"/>
    <property type="match status" value="1"/>
</dbReference>
<dbReference type="Pfam" id="PF12799">
    <property type="entry name" value="LRR_4"/>
    <property type="match status" value="1"/>
</dbReference>
<evidence type="ECO:0000256" key="2">
    <source>
        <dbReference type="ARBA" id="ARBA00022614"/>
    </source>
</evidence>
<dbReference type="InterPro" id="IPR001611">
    <property type="entry name" value="Leu-rich_rpt"/>
</dbReference>
<evidence type="ECO:0000256" key="5">
    <source>
        <dbReference type="ARBA" id="ARBA00022737"/>
    </source>
</evidence>
<sequence>HQQPLANTARPSIPPAAARRRGQGPARHRRSQYAARHQEGLGQPQQQLASWDPAADHCGWKGVTCADQGTGGVVVELSLPNLNLAGIGPGVCNLTRLDLSYNNLTGDFPAAAIFPCAQLRYLDLSNNNFFGPIPDDIDGISPAMEHLNLSTNSFAGEVPVAVAWLPKLKSLLLDTNRFTGAYPAAEISRLFGLEVLTLANNSFSPAPVPLEFAKLTNLTYLWMSDMNLTGGIPEAFSALTELRTIAMSRNNLTGTIPAWVLQHKKIELMCNNDLSGPLPETLCANGLLYDIVAFNNSFSGELPANLGDCVLLNNLMLYNNRFSGEFPEKIWSFPKLTTVMIQNNSFTGALPAVISFNISRIEMGNNMFSGSVPASATGLQVFKAENNRLDGELPADMSMLANLTDFLGLIILFSMFAGIVLVGSVVIAWLLFRRRRENHQVIDWKMTAFTQLNFTESDVVRNLREENVIGSGGSGKYGHMPKVNQKVDVYSFGVVLLELTTGKVANDSSADLCLAEWAWQRYQKGAPFNDVVDEAIRIPAFLQDILLVFTLGVICTGENPLERPSMKEVLQQLIRCARVAEEAAAYQMDCNGDLEAIKNGTDLRA</sequence>
<dbReference type="OrthoDB" id="442066at2759"/>
<dbReference type="InterPro" id="IPR050647">
    <property type="entry name" value="Plant_LRR-RLKs"/>
</dbReference>
<dbReference type="GO" id="GO:0033612">
    <property type="term" value="F:receptor serine/threonine kinase binding"/>
    <property type="evidence" value="ECO:0007669"/>
    <property type="project" value="TreeGrafter"/>
</dbReference>
<feature type="region of interest" description="Disordered" evidence="10">
    <location>
        <begin position="1"/>
        <end position="48"/>
    </location>
</feature>
<dbReference type="SUPFAM" id="SSF56112">
    <property type="entry name" value="Protein kinase-like (PK-like)"/>
    <property type="match status" value="1"/>
</dbReference>
<keyword evidence="7 11" id="KW-0472">Membrane</keyword>
<evidence type="ECO:0000256" key="3">
    <source>
        <dbReference type="ARBA" id="ARBA00022692"/>
    </source>
</evidence>
<evidence type="ECO:0000256" key="8">
    <source>
        <dbReference type="ARBA" id="ARBA00023170"/>
    </source>
</evidence>
<dbReference type="InterPro" id="IPR013210">
    <property type="entry name" value="LRR_N_plant-typ"/>
</dbReference>
<dbReference type="Gene3D" id="3.80.10.10">
    <property type="entry name" value="Ribonuclease Inhibitor"/>
    <property type="match status" value="3"/>
</dbReference>
<dbReference type="Proteomes" id="UP000324897">
    <property type="component" value="Chromosome 3"/>
</dbReference>
<comment type="caution">
    <text evidence="13">The sequence shown here is derived from an EMBL/GenBank/DDBJ whole genome shotgun (WGS) entry which is preliminary data.</text>
</comment>
<evidence type="ECO:0000256" key="4">
    <source>
        <dbReference type="ARBA" id="ARBA00022729"/>
    </source>
</evidence>
<dbReference type="Gramene" id="TVU07858">
    <property type="protein sequence ID" value="TVU07858"/>
    <property type="gene ID" value="EJB05_41230"/>
</dbReference>
<evidence type="ECO:0000256" key="1">
    <source>
        <dbReference type="ARBA" id="ARBA00004167"/>
    </source>
</evidence>
<feature type="compositionally biased region" description="Basic residues" evidence="10">
    <location>
        <begin position="18"/>
        <end position="31"/>
    </location>
</feature>
<dbReference type="SUPFAM" id="SSF52058">
    <property type="entry name" value="L domain-like"/>
    <property type="match status" value="1"/>
</dbReference>
<dbReference type="Pfam" id="PF00560">
    <property type="entry name" value="LRR_1"/>
    <property type="match status" value="1"/>
</dbReference>
<evidence type="ECO:0000256" key="9">
    <source>
        <dbReference type="ARBA" id="ARBA00023180"/>
    </source>
</evidence>
<reference evidence="13 14" key="1">
    <citation type="journal article" date="2019" name="Sci. Rep.">
        <title>A high-quality genome of Eragrostis curvula grass provides insights into Poaceae evolution and supports new strategies to enhance forage quality.</title>
        <authorList>
            <person name="Carballo J."/>
            <person name="Santos B.A.C.M."/>
            <person name="Zappacosta D."/>
            <person name="Garbus I."/>
            <person name="Selva J.P."/>
            <person name="Gallo C.A."/>
            <person name="Diaz A."/>
            <person name="Albertini E."/>
            <person name="Caccamo M."/>
            <person name="Echenique V."/>
        </authorList>
    </citation>
    <scope>NUCLEOTIDE SEQUENCE [LARGE SCALE GENOMIC DNA]</scope>
    <source>
        <strain evidence="14">cv. Victoria</strain>
        <tissue evidence="13">Leaf</tissue>
    </source>
</reference>
<organism evidence="13 14">
    <name type="scientific">Eragrostis curvula</name>
    <name type="common">weeping love grass</name>
    <dbReference type="NCBI Taxonomy" id="38414"/>
    <lineage>
        <taxon>Eukaryota</taxon>
        <taxon>Viridiplantae</taxon>
        <taxon>Streptophyta</taxon>
        <taxon>Embryophyta</taxon>
        <taxon>Tracheophyta</taxon>
        <taxon>Spermatophyta</taxon>
        <taxon>Magnoliopsida</taxon>
        <taxon>Liliopsida</taxon>
        <taxon>Poales</taxon>
        <taxon>Poaceae</taxon>
        <taxon>PACMAD clade</taxon>
        <taxon>Chloridoideae</taxon>
        <taxon>Eragrostideae</taxon>
        <taxon>Eragrostidinae</taxon>
        <taxon>Eragrostis</taxon>
    </lineage>
</organism>
<feature type="non-terminal residue" evidence="13">
    <location>
        <position position="1"/>
    </location>
</feature>
<gene>
    <name evidence="13" type="ORF">EJB05_41230</name>
</gene>
<name>A0A5J9TA79_9POAL</name>
<keyword evidence="2" id="KW-0433">Leucine-rich repeat</keyword>
<keyword evidence="8" id="KW-0675">Receptor</keyword>
<keyword evidence="5" id="KW-0677">Repeat</keyword>
<evidence type="ECO:0000259" key="12">
    <source>
        <dbReference type="Pfam" id="PF08263"/>
    </source>
</evidence>
<keyword evidence="14" id="KW-1185">Reference proteome</keyword>
<keyword evidence="4" id="KW-0732">Signal</keyword>
<evidence type="ECO:0000313" key="13">
    <source>
        <dbReference type="EMBL" id="TVU07858.1"/>
    </source>
</evidence>
<keyword evidence="6 11" id="KW-1133">Transmembrane helix</keyword>
<dbReference type="AlphaFoldDB" id="A0A5J9TA79"/>
<dbReference type="Gene3D" id="1.10.510.10">
    <property type="entry name" value="Transferase(Phosphotransferase) domain 1"/>
    <property type="match status" value="1"/>
</dbReference>
<evidence type="ECO:0000256" key="11">
    <source>
        <dbReference type="SAM" id="Phobius"/>
    </source>
</evidence>
<evidence type="ECO:0000256" key="6">
    <source>
        <dbReference type="ARBA" id="ARBA00022989"/>
    </source>
</evidence>
<dbReference type="EMBL" id="RWGY01000039">
    <property type="protein sequence ID" value="TVU07858.1"/>
    <property type="molecule type" value="Genomic_DNA"/>
</dbReference>
<dbReference type="InterPro" id="IPR011009">
    <property type="entry name" value="Kinase-like_dom_sf"/>
</dbReference>
<accession>A0A5J9TA79</accession>
<dbReference type="InterPro" id="IPR032675">
    <property type="entry name" value="LRR_dom_sf"/>
</dbReference>
<feature type="domain" description="Leucine-rich repeat-containing N-terminal plant-type" evidence="12">
    <location>
        <begin position="41"/>
        <end position="65"/>
    </location>
</feature>
<evidence type="ECO:0000256" key="7">
    <source>
        <dbReference type="ARBA" id="ARBA00023136"/>
    </source>
</evidence>
<dbReference type="FunFam" id="3.80.10.10:FF:000095">
    <property type="entry name" value="LRR receptor-like serine/threonine-protein kinase GSO1"/>
    <property type="match status" value="1"/>
</dbReference>
<dbReference type="Pfam" id="PF08263">
    <property type="entry name" value="LRRNT_2"/>
    <property type="match status" value="1"/>
</dbReference>
<dbReference type="PANTHER" id="PTHR48056">
    <property type="entry name" value="LRR RECEPTOR-LIKE SERINE/THREONINE-PROTEIN KINASE-RELATED"/>
    <property type="match status" value="1"/>
</dbReference>
<keyword evidence="9" id="KW-0325">Glycoprotein</keyword>
<dbReference type="FunFam" id="3.80.10.10:FF:000041">
    <property type="entry name" value="LRR receptor-like serine/threonine-protein kinase ERECTA"/>
    <property type="match status" value="1"/>
</dbReference>
<proteinExistence type="predicted"/>
<dbReference type="InterPro" id="IPR025875">
    <property type="entry name" value="Leu-rich_rpt_4"/>
</dbReference>
<protein>
    <recommendedName>
        <fullName evidence="12">Leucine-rich repeat-containing N-terminal plant-type domain-containing protein</fullName>
    </recommendedName>
</protein>
<keyword evidence="3 11" id="KW-0812">Transmembrane</keyword>
<dbReference type="GO" id="GO:0016020">
    <property type="term" value="C:membrane"/>
    <property type="evidence" value="ECO:0007669"/>
    <property type="project" value="UniProtKB-SubCell"/>
</dbReference>
<comment type="subcellular location">
    <subcellularLocation>
        <location evidence="1">Membrane</location>
        <topology evidence="1">Single-pass membrane protein</topology>
    </subcellularLocation>
</comment>
<feature type="transmembrane region" description="Helical" evidence="11">
    <location>
        <begin position="406"/>
        <end position="432"/>
    </location>
</feature>
<evidence type="ECO:0000313" key="14">
    <source>
        <dbReference type="Proteomes" id="UP000324897"/>
    </source>
</evidence>
<evidence type="ECO:0000256" key="10">
    <source>
        <dbReference type="SAM" id="MobiDB-lite"/>
    </source>
</evidence>